<dbReference type="EMBL" id="HG994362">
    <property type="protein sequence ID" value="CAF2228916.1"/>
    <property type="molecule type" value="Genomic_DNA"/>
</dbReference>
<dbReference type="PaxDb" id="3708-A0A078GPL9"/>
<dbReference type="GO" id="GO:0005179">
    <property type="term" value="F:hormone activity"/>
    <property type="evidence" value="ECO:0000318"/>
    <property type="project" value="GO_Central"/>
</dbReference>
<feature type="signal peptide" evidence="2">
    <location>
        <begin position="1"/>
        <end position="30"/>
    </location>
</feature>
<feature type="region of interest" description="Disordered" evidence="1">
    <location>
        <begin position="71"/>
        <end position="92"/>
    </location>
</feature>
<organism evidence="4 5">
    <name type="scientific">Brassica napus</name>
    <name type="common">Rape</name>
    <dbReference type="NCBI Taxonomy" id="3708"/>
    <lineage>
        <taxon>Eukaryota</taxon>
        <taxon>Viridiplantae</taxon>
        <taxon>Streptophyta</taxon>
        <taxon>Embryophyta</taxon>
        <taxon>Tracheophyta</taxon>
        <taxon>Spermatophyta</taxon>
        <taxon>Magnoliopsida</taxon>
        <taxon>eudicotyledons</taxon>
        <taxon>Gunneridae</taxon>
        <taxon>Pentapetalae</taxon>
        <taxon>rosids</taxon>
        <taxon>malvids</taxon>
        <taxon>Brassicales</taxon>
        <taxon>Brassicaceae</taxon>
        <taxon>Brassiceae</taxon>
        <taxon>Brassica</taxon>
    </lineage>
</organism>
<keyword evidence="5" id="KW-1185">Reference proteome</keyword>
<sequence>MVNRRSSIASLTLFMFFSLVLHLHFRTIAAARKSVKVFSPPIPLEWSPPSPPKEDFAWFKINIYKNIEQTAFRPTGPGPSQGIGHKDPPGAP</sequence>
<name>A0A078GPL9_BRANA</name>
<dbReference type="EMBL" id="LK032200">
    <property type="protein sequence ID" value="CDY27142.1"/>
    <property type="molecule type" value="Genomic_DNA"/>
</dbReference>
<accession>A0A078GPL9</accession>
<dbReference type="GO" id="GO:0005576">
    <property type="term" value="C:extracellular region"/>
    <property type="evidence" value="ECO:0000318"/>
    <property type="project" value="GO_Central"/>
</dbReference>
<evidence type="ECO:0000313" key="5">
    <source>
        <dbReference type="Proteomes" id="UP000028999"/>
    </source>
</evidence>
<dbReference type="AlphaFoldDB" id="A0A078GPL9"/>
<evidence type="ECO:0000313" key="4">
    <source>
        <dbReference type="EMBL" id="CDY27142.1"/>
    </source>
</evidence>
<evidence type="ECO:0000313" key="3">
    <source>
        <dbReference type="EMBL" id="CAF2228916.1"/>
    </source>
</evidence>
<reference evidence="4" key="2">
    <citation type="submission" date="2014-06" db="EMBL/GenBank/DDBJ databases">
        <authorList>
            <person name="Genoscope - CEA"/>
        </authorList>
    </citation>
    <scope>NUCLEOTIDE SEQUENCE</scope>
</reference>
<proteinExistence type="predicted"/>
<keyword evidence="2" id="KW-0732">Signal</keyword>
<evidence type="ECO:0000256" key="2">
    <source>
        <dbReference type="SAM" id="SignalP"/>
    </source>
</evidence>
<reference evidence="4 5" key="1">
    <citation type="journal article" date="2014" name="Science">
        <title>Plant genetics. Early allopolyploid evolution in the post-Neolithic Brassica napus oilseed genome.</title>
        <authorList>
            <person name="Chalhoub B."/>
            <person name="Denoeud F."/>
            <person name="Liu S."/>
            <person name="Parkin I.A."/>
            <person name="Tang H."/>
            <person name="Wang X."/>
            <person name="Chiquet J."/>
            <person name="Belcram H."/>
            <person name="Tong C."/>
            <person name="Samans B."/>
            <person name="Correa M."/>
            <person name="Da Silva C."/>
            <person name="Just J."/>
            <person name="Falentin C."/>
            <person name="Koh C.S."/>
            <person name="Le Clainche I."/>
            <person name="Bernard M."/>
            <person name="Bento P."/>
            <person name="Noel B."/>
            <person name="Labadie K."/>
            <person name="Alberti A."/>
            <person name="Charles M."/>
            <person name="Arnaud D."/>
            <person name="Guo H."/>
            <person name="Daviaud C."/>
            <person name="Alamery S."/>
            <person name="Jabbari K."/>
            <person name="Zhao M."/>
            <person name="Edger P.P."/>
            <person name="Chelaifa H."/>
            <person name="Tack D."/>
            <person name="Lassalle G."/>
            <person name="Mestiri I."/>
            <person name="Schnel N."/>
            <person name="Le Paslier M.C."/>
            <person name="Fan G."/>
            <person name="Renault V."/>
            <person name="Bayer P.E."/>
            <person name="Golicz A.A."/>
            <person name="Manoli S."/>
            <person name="Lee T.H."/>
            <person name="Thi V.H."/>
            <person name="Chalabi S."/>
            <person name="Hu Q."/>
            <person name="Fan C."/>
            <person name="Tollenaere R."/>
            <person name="Lu Y."/>
            <person name="Battail C."/>
            <person name="Shen J."/>
            <person name="Sidebottom C.H."/>
            <person name="Wang X."/>
            <person name="Canaguier A."/>
            <person name="Chauveau A."/>
            <person name="Berard A."/>
            <person name="Deniot G."/>
            <person name="Guan M."/>
            <person name="Liu Z."/>
            <person name="Sun F."/>
            <person name="Lim Y.P."/>
            <person name="Lyons E."/>
            <person name="Town C.D."/>
            <person name="Bancroft I."/>
            <person name="Wang X."/>
            <person name="Meng J."/>
            <person name="Ma J."/>
            <person name="Pires J.C."/>
            <person name="King G.J."/>
            <person name="Brunel D."/>
            <person name="Delourme R."/>
            <person name="Renard M."/>
            <person name="Aury J.M."/>
            <person name="Adams K.L."/>
            <person name="Batley J."/>
            <person name="Snowdon R.J."/>
            <person name="Tost J."/>
            <person name="Edwards D."/>
            <person name="Zhou Y."/>
            <person name="Hua W."/>
            <person name="Sharpe A.G."/>
            <person name="Paterson A.H."/>
            <person name="Guan C."/>
            <person name="Wincker P."/>
        </authorList>
    </citation>
    <scope>NUCLEOTIDE SEQUENCE [LARGE SCALE GENOMIC DNA]</scope>
    <source>
        <strain evidence="5">cv. Darmor-bzh</strain>
    </source>
</reference>
<feature type="chain" id="PRO_5040560569" evidence="2">
    <location>
        <begin position="31"/>
        <end position="92"/>
    </location>
</feature>
<dbReference type="Proteomes" id="UP001295469">
    <property type="component" value="Chromosome A08"/>
</dbReference>
<dbReference type="OMA" id="KRINIHP"/>
<reference evidence="3" key="3">
    <citation type="submission" date="2021-01" db="EMBL/GenBank/DDBJ databases">
        <authorList>
            <consortium name="Genoscope - CEA"/>
            <person name="William W."/>
        </authorList>
    </citation>
    <scope>NUCLEOTIDE SEQUENCE</scope>
</reference>
<protein>
    <submittedName>
        <fullName evidence="3">(rape) hypothetical protein</fullName>
    </submittedName>
    <submittedName>
        <fullName evidence="4">BnaA08g07800D protein</fullName>
    </submittedName>
</protein>
<dbReference type="STRING" id="3708.A0A078GPL9"/>
<dbReference type="GO" id="GO:1902025">
    <property type="term" value="P:nitrate import"/>
    <property type="evidence" value="ECO:0000318"/>
    <property type="project" value="GO_Central"/>
</dbReference>
<evidence type="ECO:0000256" key="1">
    <source>
        <dbReference type="SAM" id="MobiDB-lite"/>
    </source>
</evidence>
<dbReference type="Proteomes" id="UP000028999">
    <property type="component" value="Unassembled WGS sequence"/>
</dbReference>
<gene>
    <name evidence="4" type="primary">BnaA08g07800D</name>
    <name evidence="3" type="ORF">DARMORV10_A08P10480.1</name>
    <name evidence="4" type="ORF">GSBRNA2T00036985001</name>
</gene>
<dbReference type="GO" id="GO:1901371">
    <property type="term" value="P:regulation of leaf morphogenesis"/>
    <property type="evidence" value="ECO:0000318"/>
    <property type="project" value="GO_Central"/>
</dbReference>
<dbReference type="Gramene" id="CDY27142">
    <property type="protein sequence ID" value="CDY27142"/>
    <property type="gene ID" value="GSBRNA2T00036985001"/>
</dbReference>
<dbReference type="GO" id="GO:2000280">
    <property type="term" value="P:regulation of root development"/>
    <property type="evidence" value="ECO:0000318"/>
    <property type="project" value="GO_Central"/>
</dbReference>